<dbReference type="Gene3D" id="3.40.50.10860">
    <property type="entry name" value="Leucine Dehydrogenase, chain A, domain 1"/>
    <property type="match status" value="1"/>
</dbReference>
<dbReference type="Pfam" id="PF01488">
    <property type="entry name" value="Shikimate_DH"/>
    <property type="match status" value="1"/>
</dbReference>
<evidence type="ECO:0000256" key="3">
    <source>
        <dbReference type="ARBA" id="ARBA00022857"/>
    </source>
</evidence>
<name>A0ABU6T8V6_9FABA</name>
<accession>A0ABU6T8V6</accession>
<feature type="domain" description="Shikimate dehydrogenase substrate binding N-terminal" evidence="7">
    <location>
        <begin position="259"/>
        <end position="339"/>
    </location>
</feature>
<dbReference type="InterPro" id="IPR036291">
    <property type="entry name" value="NAD(P)-bd_dom_sf"/>
</dbReference>
<dbReference type="Gene3D" id="3.40.50.720">
    <property type="entry name" value="NAD(P)-binding Rossmann-like Domain"/>
    <property type="match status" value="1"/>
</dbReference>
<dbReference type="HAMAP" id="MF_00222">
    <property type="entry name" value="Shikimate_DH_AroE"/>
    <property type="match status" value="1"/>
</dbReference>
<dbReference type="EC" id="1.1.1.25" evidence="1"/>
<evidence type="ECO:0000256" key="2">
    <source>
        <dbReference type="ARBA" id="ARBA00022605"/>
    </source>
</evidence>
<evidence type="ECO:0000256" key="5">
    <source>
        <dbReference type="ARBA" id="ARBA00023141"/>
    </source>
</evidence>
<dbReference type="CDD" id="cd00502">
    <property type="entry name" value="DHQase_I"/>
    <property type="match status" value="1"/>
</dbReference>
<dbReference type="InterPro" id="IPR022893">
    <property type="entry name" value="Shikimate_DH_fam"/>
</dbReference>
<sequence length="547" mass="59426">MDSPNLLVASQFPAPEAARMTKNPTLICAPVMADSVDMMLVDVSKAKASGADLVEIRLDSLKTFHPSSHLPALINNRPLPLLFTYRPNWEGGMYEGDDNTRFEALRLAMDLGGDYIDIELKVADQFYDFIRGKTYDKTKVIVSSHNYQQTPSVEDLSDLVARIQATGADIVKIATTALEITDVTRMFQIMVHSQVPFIGLVMGDRGLISRILCAKFGGYLTFGTLESGVVSAPGQPTLKDLLHLYNLRQIGPDTKVFGIIGKPVGHSKSPTLFNEAFKSLGLDAVYVFLLVDDLAKFLSTYSSTDFVGFSVTIPHKEAAVTCCDEVDPVAKSIGAVNCVIRRSTDGKLIGYNTDYVAKQNGSGTVVSPLAGKLFVVIGAGGAGKALAYGAKEKGARVVIANRTYDRARELADLVGGDALALADLDNYHPEDDMILANTTSIGMQPKVDETPVSKHALKYYSLVFDAVYTPKMTRLLKEAEEAGASIVTGLEMFLGQAYGQFEKYTGMPEIVRCCFTNLRSMTVSSTLLHAPASFNLPLKCWGTFFRA</sequence>
<reference evidence="8 9" key="1">
    <citation type="journal article" date="2023" name="Plants (Basel)">
        <title>Bridging the Gap: Combining Genomics and Transcriptomics Approaches to Understand Stylosanthes scabra, an Orphan Legume from the Brazilian Caatinga.</title>
        <authorList>
            <person name="Ferreira-Neto J.R.C."/>
            <person name="da Silva M.D."/>
            <person name="Binneck E."/>
            <person name="de Melo N.F."/>
            <person name="da Silva R.H."/>
            <person name="de Melo A.L.T.M."/>
            <person name="Pandolfi V."/>
            <person name="Bustamante F.O."/>
            <person name="Brasileiro-Vidal A.C."/>
            <person name="Benko-Iseppon A.M."/>
        </authorList>
    </citation>
    <scope>NUCLEOTIDE SEQUENCE [LARGE SCALE GENOMIC DNA]</scope>
    <source>
        <tissue evidence="8">Leaves</tissue>
    </source>
</reference>
<dbReference type="Pfam" id="PF08501">
    <property type="entry name" value="Shikimate_dh_N"/>
    <property type="match status" value="1"/>
</dbReference>
<comment type="caution">
    <text evidence="8">The sequence shown here is derived from an EMBL/GenBank/DDBJ whole genome shotgun (WGS) entry which is preliminary data.</text>
</comment>
<feature type="domain" description="Quinate/shikimate 5-dehydrogenase/glutamyl-tRNA reductase" evidence="6">
    <location>
        <begin position="368"/>
        <end position="440"/>
    </location>
</feature>
<dbReference type="CDD" id="cd01065">
    <property type="entry name" value="NAD_bind_Shikimate_DH"/>
    <property type="match status" value="1"/>
</dbReference>
<evidence type="ECO:0000313" key="9">
    <source>
        <dbReference type="Proteomes" id="UP001341840"/>
    </source>
</evidence>
<dbReference type="Pfam" id="PF01487">
    <property type="entry name" value="DHquinase_I"/>
    <property type="match status" value="1"/>
</dbReference>
<gene>
    <name evidence="8" type="ORF">PIB30_022295</name>
</gene>
<dbReference type="InterPro" id="IPR006151">
    <property type="entry name" value="Shikm_DH/Glu-tRNA_Rdtase"/>
</dbReference>
<keyword evidence="2" id="KW-0028">Amino-acid biosynthesis</keyword>
<dbReference type="NCBIfam" id="TIGR01093">
    <property type="entry name" value="aroD"/>
    <property type="match status" value="1"/>
</dbReference>
<dbReference type="SUPFAM" id="SSF51569">
    <property type="entry name" value="Aldolase"/>
    <property type="match status" value="1"/>
</dbReference>
<keyword evidence="9" id="KW-1185">Reference proteome</keyword>
<dbReference type="SUPFAM" id="SSF51735">
    <property type="entry name" value="NAD(P)-binding Rossmann-fold domains"/>
    <property type="match status" value="1"/>
</dbReference>
<evidence type="ECO:0000313" key="8">
    <source>
        <dbReference type="EMBL" id="MED6145152.1"/>
    </source>
</evidence>
<dbReference type="InterPro" id="IPR001381">
    <property type="entry name" value="DHquinase_I"/>
</dbReference>
<keyword evidence="4" id="KW-0560">Oxidoreductase</keyword>
<dbReference type="PANTHER" id="PTHR21089:SF1">
    <property type="entry name" value="BIFUNCTIONAL 3-DEHYDROQUINATE DEHYDRATASE_SHIKIMATE DEHYDROGENASE, CHLOROPLASTIC"/>
    <property type="match status" value="1"/>
</dbReference>
<dbReference type="InterPro" id="IPR013785">
    <property type="entry name" value="Aldolase_TIM"/>
</dbReference>
<dbReference type="Proteomes" id="UP001341840">
    <property type="component" value="Unassembled WGS sequence"/>
</dbReference>
<dbReference type="InterPro" id="IPR011342">
    <property type="entry name" value="Shikimate_DH"/>
</dbReference>
<dbReference type="HAMAP" id="MF_00214">
    <property type="entry name" value="AroD"/>
    <property type="match status" value="1"/>
</dbReference>
<dbReference type="PANTHER" id="PTHR21089">
    <property type="entry name" value="SHIKIMATE DEHYDROGENASE"/>
    <property type="match status" value="1"/>
</dbReference>
<organism evidence="8 9">
    <name type="scientific">Stylosanthes scabra</name>
    <dbReference type="NCBI Taxonomy" id="79078"/>
    <lineage>
        <taxon>Eukaryota</taxon>
        <taxon>Viridiplantae</taxon>
        <taxon>Streptophyta</taxon>
        <taxon>Embryophyta</taxon>
        <taxon>Tracheophyta</taxon>
        <taxon>Spermatophyta</taxon>
        <taxon>Magnoliopsida</taxon>
        <taxon>eudicotyledons</taxon>
        <taxon>Gunneridae</taxon>
        <taxon>Pentapetalae</taxon>
        <taxon>rosids</taxon>
        <taxon>fabids</taxon>
        <taxon>Fabales</taxon>
        <taxon>Fabaceae</taxon>
        <taxon>Papilionoideae</taxon>
        <taxon>50 kb inversion clade</taxon>
        <taxon>dalbergioids sensu lato</taxon>
        <taxon>Dalbergieae</taxon>
        <taxon>Pterocarpus clade</taxon>
        <taxon>Stylosanthes</taxon>
    </lineage>
</organism>
<dbReference type="InterPro" id="IPR013708">
    <property type="entry name" value="Shikimate_DH-bd_N"/>
</dbReference>
<evidence type="ECO:0000256" key="4">
    <source>
        <dbReference type="ARBA" id="ARBA00023002"/>
    </source>
</evidence>
<keyword evidence="5" id="KW-0057">Aromatic amino acid biosynthesis</keyword>
<evidence type="ECO:0000259" key="6">
    <source>
        <dbReference type="Pfam" id="PF01488"/>
    </source>
</evidence>
<dbReference type="SUPFAM" id="SSF53223">
    <property type="entry name" value="Aminoacid dehydrogenase-like, N-terminal domain"/>
    <property type="match status" value="1"/>
</dbReference>
<dbReference type="Gene3D" id="3.20.20.70">
    <property type="entry name" value="Aldolase class I"/>
    <property type="match status" value="1"/>
</dbReference>
<keyword evidence="3" id="KW-0521">NADP</keyword>
<dbReference type="InterPro" id="IPR046346">
    <property type="entry name" value="Aminoacid_DH-like_N_sf"/>
</dbReference>
<protein>
    <recommendedName>
        <fullName evidence="1">shikimate dehydrogenase (NADP(+))</fullName>
        <ecNumber evidence="1">1.1.1.25</ecNumber>
    </recommendedName>
</protein>
<dbReference type="EMBL" id="JASCZI010090696">
    <property type="protein sequence ID" value="MED6145152.1"/>
    <property type="molecule type" value="Genomic_DNA"/>
</dbReference>
<dbReference type="NCBIfam" id="TIGR00507">
    <property type="entry name" value="aroE"/>
    <property type="match status" value="1"/>
</dbReference>
<evidence type="ECO:0000256" key="1">
    <source>
        <dbReference type="ARBA" id="ARBA00012962"/>
    </source>
</evidence>
<evidence type="ECO:0000259" key="7">
    <source>
        <dbReference type="Pfam" id="PF08501"/>
    </source>
</evidence>
<proteinExistence type="inferred from homology"/>